<evidence type="ECO:0000313" key="2">
    <source>
        <dbReference type="Proteomes" id="UP001163603"/>
    </source>
</evidence>
<accession>A0ACC0YGL3</accession>
<protein>
    <submittedName>
        <fullName evidence="1">Uncharacterized protein</fullName>
    </submittedName>
</protein>
<dbReference type="EMBL" id="CM047742">
    <property type="protein sequence ID" value="KAJ0035007.1"/>
    <property type="molecule type" value="Genomic_DNA"/>
</dbReference>
<comment type="caution">
    <text evidence="1">The sequence shown here is derived from an EMBL/GenBank/DDBJ whole genome shotgun (WGS) entry which is preliminary data.</text>
</comment>
<organism evidence="1 2">
    <name type="scientific">Pistacia integerrima</name>
    <dbReference type="NCBI Taxonomy" id="434235"/>
    <lineage>
        <taxon>Eukaryota</taxon>
        <taxon>Viridiplantae</taxon>
        <taxon>Streptophyta</taxon>
        <taxon>Embryophyta</taxon>
        <taxon>Tracheophyta</taxon>
        <taxon>Spermatophyta</taxon>
        <taxon>Magnoliopsida</taxon>
        <taxon>eudicotyledons</taxon>
        <taxon>Gunneridae</taxon>
        <taxon>Pentapetalae</taxon>
        <taxon>rosids</taxon>
        <taxon>malvids</taxon>
        <taxon>Sapindales</taxon>
        <taxon>Anacardiaceae</taxon>
        <taxon>Pistacia</taxon>
    </lineage>
</organism>
<dbReference type="Proteomes" id="UP001163603">
    <property type="component" value="Chromosome 7"/>
</dbReference>
<reference evidence="2" key="1">
    <citation type="journal article" date="2023" name="G3 (Bethesda)">
        <title>Genome assembly and association tests identify interacting loci associated with vigor, precocity, and sex in interspecific pistachio rootstocks.</title>
        <authorList>
            <person name="Palmer W."/>
            <person name="Jacygrad E."/>
            <person name="Sagayaradj S."/>
            <person name="Cavanaugh K."/>
            <person name="Han R."/>
            <person name="Bertier L."/>
            <person name="Beede B."/>
            <person name="Kafkas S."/>
            <person name="Golino D."/>
            <person name="Preece J."/>
            <person name="Michelmore R."/>
        </authorList>
    </citation>
    <scope>NUCLEOTIDE SEQUENCE [LARGE SCALE GENOMIC DNA]</scope>
</reference>
<proteinExistence type="predicted"/>
<evidence type="ECO:0000313" key="1">
    <source>
        <dbReference type="EMBL" id="KAJ0035007.1"/>
    </source>
</evidence>
<keyword evidence="2" id="KW-1185">Reference proteome</keyword>
<sequence>MRCFPYTLNDRAKAWFMSLQPGSLTTWESVYNKFMGKFYSHQKTSNLRTMIAMFSQMEGKPFHEAWDKFKLLLIQCLHHYYPLQLQN</sequence>
<gene>
    <name evidence="1" type="ORF">Pint_25634</name>
</gene>
<name>A0ACC0YGL3_9ROSI</name>